<gene>
    <name evidence="1" type="ORF">DB43_DV00050</name>
</gene>
<protein>
    <recommendedName>
        <fullName evidence="3">Transposase DDE domain-containing protein</fullName>
    </recommendedName>
</protein>
<proteinExistence type="predicted"/>
<sequence>MEKHISSVLAKEIIPIFEVDKGYDAEALRDKLLRRKISTWICRRKKPGKAAEKLESLLSG</sequence>
<name>A0A0C1CCD2_9BACT</name>
<organism evidence="1 2">
    <name type="scientific">Parachlamydia acanthamoebae</name>
    <dbReference type="NCBI Taxonomy" id="83552"/>
    <lineage>
        <taxon>Bacteria</taxon>
        <taxon>Pseudomonadati</taxon>
        <taxon>Chlamydiota</taxon>
        <taxon>Chlamydiia</taxon>
        <taxon>Parachlamydiales</taxon>
        <taxon>Parachlamydiaceae</taxon>
        <taxon>Parachlamydia</taxon>
    </lineage>
</organism>
<comment type="caution">
    <text evidence="1">The sequence shown here is derived from an EMBL/GenBank/DDBJ whole genome shotgun (WGS) entry which is preliminary data.</text>
</comment>
<accession>A0A0C1CCD2</accession>
<reference evidence="1 2" key="1">
    <citation type="journal article" date="2014" name="Mol. Biol. Evol.">
        <title>Massive expansion of Ubiquitination-related gene families within the Chlamydiae.</title>
        <authorList>
            <person name="Domman D."/>
            <person name="Collingro A."/>
            <person name="Lagkouvardos I."/>
            <person name="Gehre L."/>
            <person name="Weinmaier T."/>
            <person name="Rattei T."/>
            <person name="Subtil A."/>
            <person name="Horn M."/>
        </authorList>
    </citation>
    <scope>NUCLEOTIDE SEQUENCE [LARGE SCALE GENOMIC DNA]</scope>
    <source>
        <strain evidence="1 2">OEW1</strain>
    </source>
</reference>
<dbReference type="AlphaFoldDB" id="A0A0C1CCD2"/>
<dbReference type="PATRIC" id="fig|83552.4.peg.257"/>
<evidence type="ECO:0000313" key="2">
    <source>
        <dbReference type="Proteomes" id="UP000031307"/>
    </source>
</evidence>
<dbReference type="RefSeq" id="WP_013924574.1">
    <property type="nucleotide sequence ID" value="NZ_BAWW01000003.1"/>
</dbReference>
<evidence type="ECO:0000313" key="1">
    <source>
        <dbReference type="EMBL" id="KIA78530.1"/>
    </source>
</evidence>
<evidence type="ECO:0008006" key="3">
    <source>
        <dbReference type="Google" id="ProtNLM"/>
    </source>
</evidence>
<dbReference type="Proteomes" id="UP000031307">
    <property type="component" value="Unassembled WGS sequence"/>
</dbReference>
<dbReference type="EMBL" id="JSAM01000016">
    <property type="protein sequence ID" value="KIA78530.1"/>
    <property type="molecule type" value="Genomic_DNA"/>
</dbReference>